<dbReference type="Pfam" id="PF08534">
    <property type="entry name" value="Redoxin"/>
    <property type="match status" value="1"/>
</dbReference>
<keyword evidence="1 6" id="KW-0575">Peroxidase</keyword>
<dbReference type="PROSITE" id="PS51352">
    <property type="entry name" value="THIOREDOXIN_2"/>
    <property type="match status" value="1"/>
</dbReference>
<keyword evidence="9" id="KW-1185">Reference proteome</keyword>
<dbReference type="PANTHER" id="PTHR43110:SF1">
    <property type="entry name" value="THIOL PEROXIDASE"/>
    <property type="match status" value="1"/>
</dbReference>
<evidence type="ECO:0000313" key="9">
    <source>
        <dbReference type="Proteomes" id="UP000568050"/>
    </source>
</evidence>
<sequence>MAQISLRGEQVETVGDLPKVGEKLPDFTLVGTDLSEITKNDFAGKRLVLNIFPSIDTGVCQASVREFNKKADGEGDVVVLAVSKDLPFAFDRFCGAEGIDSVVSASAFRSDFGEDYGVTMTSGGLKGLLSRSVVVADEDATILYTEQVPEIGQEPDYDAAWSALTGETPGSAGL</sequence>
<comment type="catalytic activity">
    <reaction evidence="6">
        <text>a hydroperoxide + [thioredoxin]-dithiol = an alcohol + [thioredoxin]-disulfide + H2O</text>
        <dbReference type="Rhea" id="RHEA:62620"/>
        <dbReference type="Rhea" id="RHEA-COMP:10698"/>
        <dbReference type="Rhea" id="RHEA-COMP:10700"/>
        <dbReference type="ChEBI" id="CHEBI:15377"/>
        <dbReference type="ChEBI" id="CHEBI:29950"/>
        <dbReference type="ChEBI" id="CHEBI:30879"/>
        <dbReference type="ChEBI" id="CHEBI:35924"/>
        <dbReference type="ChEBI" id="CHEBI:50058"/>
        <dbReference type="EC" id="1.11.1.24"/>
    </reaction>
</comment>
<dbReference type="NCBIfam" id="NF001808">
    <property type="entry name" value="PRK00522.1"/>
    <property type="match status" value="1"/>
</dbReference>
<evidence type="ECO:0000256" key="1">
    <source>
        <dbReference type="ARBA" id="ARBA00022559"/>
    </source>
</evidence>
<comment type="subunit">
    <text evidence="6">Homodimer.</text>
</comment>
<comment type="caution">
    <text evidence="8">The sequence shown here is derived from an EMBL/GenBank/DDBJ whole genome shotgun (WGS) entry which is preliminary data.</text>
</comment>
<reference evidence="8 9" key="1">
    <citation type="submission" date="2020-08" db="EMBL/GenBank/DDBJ databases">
        <title>Sequencing the genomes of 1000 actinobacteria strains.</title>
        <authorList>
            <person name="Klenk H.-P."/>
        </authorList>
    </citation>
    <scope>NUCLEOTIDE SEQUENCE [LARGE SCALE GENOMIC DNA]</scope>
    <source>
        <strain evidence="8 9">DSM 23040</strain>
    </source>
</reference>
<comment type="miscellaneous">
    <text evidence="6">The active site is a conserved redox-active cysteine residue, the peroxidatic cysteine (C(P)), which makes the nucleophilic attack on the peroxide substrate. The peroxide oxidizes the C(P)-SH to cysteine sulfenic acid (C(P)-SOH), which then reacts with another cysteine residue, the resolving cysteine (C(R)), to form a disulfide bridge. The disulfide is subsequently reduced by an appropriate electron donor to complete the catalytic cycle. In this atypical 2-Cys peroxiredoxin, C(R) is present in the same subunit to form an intramolecular disulfide. The disulfide is subsequently reduced by thioredoxin.</text>
</comment>
<evidence type="ECO:0000256" key="3">
    <source>
        <dbReference type="ARBA" id="ARBA00023002"/>
    </source>
</evidence>
<dbReference type="InterPro" id="IPR013740">
    <property type="entry name" value="Redoxin"/>
</dbReference>
<keyword evidence="4 6" id="KW-1015">Disulfide bond</keyword>
<name>A0A839QZH6_9MICO</name>
<dbReference type="InterPro" id="IPR036249">
    <property type="entry name" value="Thioredoxin-like_sf"/>
</dbReference>
<gene>
    <name evidence="6" type="primary">tpx</name>
    <name evidence="8" type="ORF">FHX50_001045</name>
</gene>
<dbReference type="SUPFAM" id="SSF52833">
    <property type="entry name" value="Thioredoxin-like"/>
    <property type="match status" value="1"/>
</dbReference>
<keyword evidence="2 6" id="KW-0049">Antioxidant</keyword>
<keyword evidence="5 6" id="KW-0676">Redox-active center</keyword>
<evidence type="ECO:0000259" key="7">
    <source>
        <dbReference type="PROSITE" id="PS51352"/>
    </source>
</evidence>
<dbReference type="InterPro" id="IPR050455">
    <property type="entry name" value="Tpx_Peroxidase_subfamily"/>
</dbReference>
<evidence type="ECO:0000256" key="6">
    <source>
        <dbReference type="HAMAP-Rule" id="MF_00269"/>
    </source>
</evidence>
<dbReference type="PANTHER" id="PTHR43110">
    <property type="entry name" value="THIOL PEROXIDASE"/>
    <property type="match status" value="1"/>
</dbReference>
<organism evidence="8 9">
    <name type="scientific">Helcobacillus massiliensis</name>
    <dbReference type="NCBI Taxonomy" id="521392"/>
    <lineage>
        <taxon>Bacteria</taxon>
        <taxon>Bacillati</taxon>
        <taxon>Actinomycetota</taxon>
        <taxon>Actinomycetes</taxon>
        <taxon>Micrococcales</taxon>
        <taxon>Dermabacteraceae</taxon>
        <taxon>Helcobacillus</taxon>
    </lineage>
</organism>
<dbReference type="EC" id="1.11.1.24" evidence="6"/>
<proteinExistence type="inferred from homology"/>
<dbReference type="HAMAP" id="MF_00269">
    <property type="entry name" value="Tpx"/>
    <property type="match status" value="1"/>
</dbReference>
<feature type="active site" description="Cysteine sulfenic acid (-SOH) intermediate" evidence="6">
    <location>
        <position position="60"/>
    </location>
</feature>
<keyword evidence="3 6" id="KW-0560">Oxidoreductase</keyword>
<dbReference type="PROSITE" id="PS01265">
    <property type="entry name" value="TPX"/>
    <property type="match status" value="1"/>
</dbReference>
<protein>
    <recommendedName>
        <fullName evidence="6">Thiol peroxidase</fullName>
        <shortName evidence="6">Tpx</shortName>
        <ecNumber evidence="6">1.11.1.24</ecNumber>
    </recommendedName>
    <alternativeName>
        <fullName evidence="6">Peroxiredoxin tpx</fullName>
        <shortName evidence="6">Prx</shortName>
    </alternativeName>
    <alternativeName>
        <fullName evidence="6">Thioredoxin peroxidase</fullName>
    </alternativeName>
    <alternativeName>
        <fullName evidence="6">Thioredoxin-dependent peroxiredoxin</fullName>
    </alternativeName>
</protein>
<evidence type="ECO:0000313" key="8">
    <source>
        <dbReference type="EMBL" id="MBB3022797.1"/>
    </source>
</evidence>
<dbReference type="InterPro" id="IPR002065">
    <property type="entry name" value="TPX"/>
</dbReference>
<dbReference type="CDD" id="cd03014">
    <property type="entry name" value="PRX_Atyp2cys"/>
    <property type="match status" value="1"/>
</dbReference>
<dbReference type="EMBL" id="JACHWP010000001">
    <property type="protein sequence ID" value="MBB3022797.1"/>
    <property type="molecule type" value="Genomic_DNA"/>
</dbReference>
<comment type="function">
    <text evidence="6">Thiol-specific peroxidase that catalyzes the reduction of hydrogen peroxide and organic hydroperoxides to water and alcohols, respectively. Plays a role in cell protection against oxidative stress by detoxifying peroxides.</text>
</comment>
<evidence type="ECO:0000256" key="4">
    <source>
        <dbReference type="ARBA" id="ARBA00023157"/>
    </source>
</evidence>
<dbReference type="RefSeq" id="WP_183375111.1">
    <property type="nucleotide sequence ID" value="NZ_CBCSFZ010000022.1"/>
</dbReference>
<dbReference type="Gene3D" id="3.40.30.10">
    <property type="entry name" value="Glutaredoxin"/>
    <property type="match status" value="1"/>
</dbReference>
<dbReference type="GO" id="GO:0008379">
    <property type="term" value="F:thioredoxin peroxidase activity"/>
    <property type="evidence" value="ECO:0007669"/>
    <property type="project" value="UniProtKB-UniRule"/>
</dbReference>
<dbReference type="AlphaFoldDB" id="A0A839QZH6"/>
<dbReference type="InterPro" id="IPR013766">
    <property type="entry name" value="Thioredoxin_domain"/>
</dbReference>
<dbReference type="InterPro" id="IPR018219">
    <property type="entry name" value="Tpx_CS"/>
</dbReference>
<feature type="domain" description="Thioredoxin" evidence="7">
    <location>
        <begin position="18"/>
        <end position="166"/>
    </location>
</feature>
<dbReference type="Proteomes" id="UP000568050">
    <property type="component" value="Unassembled WGS sequence"/>
</dbReference>
<comment type="similarity">
    <text evidence="6">Belongs to the peroxiredoxin family. Tpx subfamily.</text>
</comment>
<accession>A0A839QZH6</accession>
<feature type="disulfide bond" description="Redox-active" evidence="6">
    <location>
        <begin position="60"/>
        <end position="94"/>
    </location>
</feature>
<evidence type="ECO:0000256" key="2">
    <source>
        <dbReference type="ARBA" id="ARBA00022862"/>
    </source>
</evidence>
<evidence type="ECO:0000256" key="5">
    <source>
        <dbReference type="ARBA" id="ARBA00023284"/>
    </source>
</evidence>